<feature type="region of interest" description="Disordered" evidence="1">
    <location>
        <begin position="1"/>
        <end position="33"/>
    </location>
</feature>
<feature type="compositionally biased region" description="Pro residues" evidence="1">
    <location>
        <begin position="173"/>
        <end position="184"/>
    </location>
</feature>
<sequence>MGHDISPLPRITPSLAHIHSPTPDVPSFPDTPKVLPTNDMYTSITPAKVDLSPLYQHAQSILAQLHNAPNPVFSSPGEAESLRSNTRSDHEPNEKTDTRVLTVSTAPKYEDDRPQSELQDGDLDAPIESVVLELRLVSDPATDTFAHIDPQLLAPVQSSLSNTQPTNKSLAPNPSPPTIPPPSAPSEKHPARPSPSPTHNDTPPPSPTTPKR</sequence>
<organism evidence="2 3">
    <name type="scientific">Glonium stellatum</name>
    <dbReference type="NCBI Taxonomy" id="574774"/>
    <lineage>
        <taxon>Eukaryota</taxon>
        <taxon>Fungi</taxon>
        <taxon>Dikarya</taxon>
        <taxon>Ascomycota</taxon>
        <taxon>Pezizomycotina</taxon>
        <taxon>Dothideomycetes</taxon>
        <taxon>Pleosporomycetidae</taxon>
        <taxon>Gloniales</taxon>
        <taxon>Gloniaceae</taxon>
        <taxon>Glonium</taxon>
    </lineage>
</organism>
<protein>
    <submittedName>
        <fullName evidence="2">Uncharacterized protein</fullName>
    </submittedName>
</protein>
<reference evidence="2 3" key="1">
    <citation type="journal article" date="2016" name="Nat. Commun.">
        <title>Ectomycorrhizal ecology is imprinted in the genome of the dominant symbiotic fungus Cenococcum geophilum.</title>
        <authorList>
            <consortium name="DOE Joint Genome Institute"/>
            <person name="Peter M."/>
            <person name="Kohler A."/>
            <person name="Ohm R.A."/>
            <person name="Kuo A."/>
            <person name="Krutzmann J."/>
            <person name="Morin E."/>
            <person name="Arend M."/>
            <person name="Barry K.W."/>
            <person name="Binder M."/>
            <person name="Choi C."/>
            <person name="Clum A."/>
            <person name="Copeland A."/>
            <person name="Grisel N."/>
            <person name="Haridas S."/>
            <person name="Kipfer T."/>
            <person name="LaButti K."/>
            <person name="Lindquist E."/>
            <person name="Lipzen A."/>
            <person name="Maire R."/>
            <person name="Meier B."/>
            <person name="Mihaltcheva S."/>
            <person name="Molinier V."/>
            <person name="Murat C."/>
            <person name="Poggeler S."/>
            <person name="Quandt C.A."/>
            <person name="Sperisen C."/>
            <person name="Tritt A."/>
            <person name="Tisserant E."/>
            <person name="Crous P.W."/>
            <person name="Henrissat B."/>
            <person name="Nehls U."/>
            <person name="Egli S."/>
            <person name="Spatafora J.W."/>
            <person name="Grigoriev I.V."/>
            <person name="Martin F.M."/>
        </authorList>
    </citation>
    <scope>NUCLEOTIDE SEQUENCE [LARGE SCALE GENOMIC DNA]</scope>
    <source>
        <strain evidence="2 3">CBS 207.34</strain>
    </source>
</reference>
<feature type="compositionally biased region" description="Polar residues" evidence="1">
    <location>
        <begin position="156"/>
        <end position="170"/>
    </location>
</feature>
<dbReference type="Proteomes" id="UP000250140">
    <property type="component" value="Unassembled WGS sequence"/>
</dbReference>
<dbReference type="AlphaFoldDB" id="A0A8E2EYT4"/>
<accession>A0A8E2EYT4</accession>
<keyword evidence="3" id="KW-1185">Reference proteome</keyword>
<proteinExistence type="predicted"/>
<feature type="compositionally biased region" description="Basic and acidic residues" evidence="1">
    <location>
        <begin position="86"/>
        <end position="98"/>
    </location>
</feature>
<dbReference type="EMBL" id="KV749931">
    <property type="protein sequence ID" value="OCL07031.1"/>
    <property type="molecule type" value="Genomic_DNA"/>
</dbReference>
<name>A0A8E2EYT4_9PEZI</name>
<evidence type="ECO:0000313" key="3">
    <source>
        <dbReference type="Proteomes" id="UP000250140"/>
    </source>
</evidence>
<evidence type="ECO:0000313" key="2">
    <source>
        <dbReference type="EMBL" id="OCL07031.1"/>
    </source>
</evidence>
<feature type="non-terminal residue" evidence="2">
    <location>
        <position position="212"/>
    </location>
</feature>
<evidence type="ECO:0000256" key="1">
    <source>
        <dbReference type="SAM" id="MobiDB-lite"/>
    </source>
</evidence>
<feature type="region of interest" description="Disordered" evidence="1">
    <location>
        <begin position="156"/>
        <end position="212"/>
    </location>
</feature>
<feature type="region of interest" description="Disordered" evidence="1">
    <location>
        <begin position="68"/>
        <end position="124"/>
    </location>
</feature>
<gene>
    <name evidence="2" type="ORF">AOQ84DRAFT_223224</name>
</gene>
<feature type="compositionally biased region" description="Pro residues" evidence="1">
    <location>
        <begin position="192"/>
        <end position="212"/>
    </location>
</feature>